<dbReference type="PANTHER" id="PTHR21879">
    <property type="entry name" value="FI03362P-RELATED-RELATED"/>
    <property type="match status" value="1"/>
</dbReference>
<feature type="transmembrane region" description="Helical" evidence="1">
    <location>
        <begin position="159"/>
        <end position="181"/>
    </location>
</feature>
<dbReference type="Proteomes" id="UP001627154">
    <property type="component" value="Unassembled WGS sequence"/>
</dbReference>
<name>A0ABD2WW50_9HYME</name>
<organism evidence="3 4">
    <name type="scientific">Trichogramma kaykai</name>
    <dbReference type="NCBI Taxonomy" id="54128"/>
    <lineage>
        <taxon>Eukaryota</taxon>
        <taxon>Metazoa</taxon>
        <taxon>Ecdysozoa</taxon>
        <taxon>Arthropoda</taxon>
        <taxon>Hexapoda</taxon>
        <taxon>Insecta</taxon>
        <taxon>Pterygota</taxon>
        <taxon>Neoptera</taxon>
        <taxon>Endopterygota</taxon>
        <taxon>Hymenoptera</taxon>
        <taxon>Apocrita</taxon>
        <taxon>Proctotrupomorpha</taxon>
        <taxon>Chalcidoidea</taxon>
        <taxon>Trichogrammatidae</taxon>
        <taxon>Trichogramma</taxon>
    </lineage>
</organism>
<dbReference type="InterPro" id="IPR012464">
    <property type="entry name" value="DUF1676"/>
</dbReference>
<dbReference type="EMBL" id="JBJJXI010000067">
    <property type="protein sequence ID" value="KAL3397187.1"/>
    <property type="molecule type" value="Genomic_DNA"/>
</dbReference>
<sequence length="287" mass="30569">MKFILVTASLLLLFGCCRALTVDECLQKDSITCVQKSLYKRAKELFEKDSYELVAGVSLVKSRRDDGARSGTGGKAAKYEEEIEKASGIGERQAALENYISEEIGDFFTGRSLKINFLPVIEKIGESARALKESIPAEIKQAASDVVEGRGKKKLLKSLWPVLILAKVKLGVLASLFYFGITLIAKKAIIASLISLAISAFIGLRNYMTKSISHDATAYSSGWSSGANAISSAGWAASPQLSVSSGAAIPSSGWAAAPQAIPGGGSGWEDISGAYSAQNQAYQAYRH</sequence>
<evidence type="ECO:0000256" key="1">
    <source>
        <dbReference type="SAM" id="Phobius"/>
    </source>
</evidence>
<gene>
    <name evidence="3" type="ORF">TKK_009205</name>
</gene>
<evidence type="ECO:0000313" key="3">
    <source>
        <dbReference type="EMBL" id="KAL3397187.1"/>
    </source>
</evidence>
<dbReference type="PANTHER" id="PTHR21879:SF18">
    <property type="entry name" value="LD17368P"/>
    <property type="match status" value="1"/>
</dbReference>
<feature type="chain" id="PRO_5044872471" evidence="2">
    <location>
        <begin position="20"/>
        <end position="287"/>
    </location>
</feature>
<keyword evidence="1" id="KW-0812">Transmembrane</keyword>
<keyword evidence="2" id="KW-0732">Signal</keyword>
<keyword evidence="4" id="KW-1185">Reference proteome</keyword>
<evidence type="ECO:0000313" key="4">
    <source>
        <dbReference type="Proteomes" id="UP001627154"/>
    </source>
</evidence>
<comment type="caution">
    <text evidence="3">The sequence shown here is derived from an EMBL/GenBank/DDBJ whole genome shotgun (WGS) entry which is preliminary data.</text>
</comment>
<protein>
    <submittedName>
        <fullName evidence="3">Uncharacterized protein</fullName>
    </submittedName>
</protein>
<proteinExistence type="predicted"/>
<accession>A0ABD2WW50</accession>
<keyword evidence="1" id="KW-1133">Transmembrane helix</keyword>
<dbReference type="PROSITE" id="PS51257">
    <property type="entry name" value="PROKAR_LIPOPROTEIN"/>
    <property type="match status" value="1"/>
</dbReference>
<feature type="transmembrane region" description="Helical" evidence="1">
    <location>
        <begin position="188"/>
        <end position="208"/>
    </location>
</feature>
<feature type="signal peptide" evidence="2">
    <location>
        <begin position="1"/>
        <end position="19"/>
    </location>
</feature>
<dbReference type="AlphaFoldDB" id="A0ABD2WW50"/>
<reference evidence="3 4" key="1">
    <citation type="journal article" date="2024" name="bioRxiv">
        <title>A reference genome for Trichogramma kaykai: A tiny desert-dwelling parasitoid wasp with competing sex-ratio distorters.</title>
        <authorList>
            <person name="Culotta J."/>
            <person name="Lindsey A.R."/>
        </authorList>
    </citation>
    <scope>NUCLEOTIDE SEQUENCE [LARGE SCALE GENOMIC DNA]</scope>
    <source>
        <strain evidence="3 4">KSX58</strain>
    </source>
</reference>
<keyword evidence="1" id="KW-0472">Membrane</keyword>
<evidence type="ECO:0000256" key="2">
    <source>
        <dbReference type="SAM" id="SignalP"/>
    </source>
</evidence>
<dbReference type="Pfam" id="PF07898">
    <property type="entry name" value="DUF1676"/>
    <property type="match status" value="1"/>
</dbReference>